<sequence>MMIHMTYRSGEYKVKGYLSLPYGYEIEPETLEAHIRKIYGGKRLPMTVIANNAKRERLDIHERKWPVLVYCRGGIGRVGQVKTEWLERFSQSGFIVFAPVYRGTQGGEGRDEFGGADLEDVPAACRLLAGLPFVDPKRIAAMGFSRGSVNAASAAADTDFISQLVLWGGVSDLAQTYEERVDLRRMLKRVVGNPRKIPSAYEARSPLHMAERIRCPVLIVHGSEDQQVDPGHGIRMYERLQALGKDAELHWYEGYGHHMPYEMHMHAINRMFDWIRKHQTRP</sequence>
<dbReference type="InterPro" id="IPR029058">
    <property type="entry name" value="AB_hydrolase_fold"/>
</dbReference>
<gene>
    <name evidence="3" type="ORF">J21TS3_15900</name>
</gene>
<proteinExistence type="predicted"/>
<dbReference type="PANTHER" id="PTHR42776">
    <property type="entry name" value="SERINE PEPTIDASE S9 FAMILY MEMBER"/>
    <property type="match status" value="1"/>
</dbReference>
<accession>A0ABQ4LU27</accession>
<evidence type="ECO:0000256" key="1">
    <source>
        <dbReference type="ARBA" id="ARBA00022801"/>
    </source>
</evidence>
<dbReference type="Gene3D" id="3.40.50.1820">
    <property type="entry name" value="alpha/beta hydrolase"/>
    <property type="match status" value="1"/>
</dbReference>
<dbReference type="Proteomes" id="UP000680638">
    <property type="component" value="Unassembled WGS sequence"/>
</dbReference>
<keyword evidence="1" id="KW-0378">Hydrolase</keyword>
<keyword evidence="4" id="KW-1185">Reference proteome</keyword>
<organism evidence="3 4">
    <name type="scientific">Paenibacillus cookii</name>
    <dbReference type="NCBI Taxonomy" id="157839"/>
    <lineage>
        <taxon>Bacteria</taxon>
        <taxon>Bacillati</taxon>
        <taxon>Bacillota</taxon>
        <taxon>Bacilli</taxon>
        <taxon>Bacillales</taxon>
        <taxon>Paenibacillaceae</taxon>
        <taxon>Paenibacillus</taxon>
    </lineage>
</organism>
<dbReference type="InterPro" id="IPR001375">
    <property type="entry name" value="Peptidase_S9_cat"/>
</dbReference>
<dbReference type="EMBL" id="BORW01000006">
    <property type="protein sequence ID" value="GIO66769.1"/>
    <property type="molecule type" value="Genomic_DNA"/>
</dbReference>
<dbReference type="Pfam" id="PF00326">
    <property type="entry name" value="Peptidase_S9"/>
    <property type="match status" value="1"/>
</dbReference>
<comment type="caution">
    <text evidence="3">The sequence shown here is derived from an EMBL/GenBank/DDBJ whole genome shotgun (WGS) entry which is preliminary data.</text>
</comment>
<name>A0ABQ4LU27_9BACL</name>
<evidence type="ECO:0000313" key="4">
    <source>
        <dbReference type="Proteomes" id="UP000680638"/>
    </source>
</evidence>
<evidence type="ECO:0000259" key="2">
    <source>
        <dbReference type="Pfam" id="PF00326"/>
    </source>
</evidence>
<feature type="domain" description="Peptidase S9 prolyl oligopeptidase catalytic" evidence="2">
    <location>
        <begin position="89"/>
        <end position="278"/>
    </location>
</feature>
<dbReference type="SUPFAM" id="SSF53474">
    <property type="entry name" value="alpha/beta-Hydrolases"/>
    <property type="match status" value="1"/>
</dbReference>
<reference evidence="3 4" key="1">
    <citation type="submission" date="2021-03" db="EMBL/GenBank/DDBJ databases">
        <title>Antimicrobial resistance genes in bacteria isolated from Japanese honey, and their potential for conferring macrolide and lincosamide resistance in the American foulbrood pathogen Paenibacillus larvae.</title>
        <authorList>
            <person name="Okamoto M."/>
            <person name="Kumagai M."/>
            <person name="Kanamori H."/>
            <person name="Takamatsu D."/>
        </authorList>
    </citation>
    <scope>NUCLEOTIDE SEQUENCE [LARGE SCALE GENOMIC DNA]</scope>
    <source>
        <strain evidence="3 4">J21TS3</strain>
    </source>
</reference>
<dbReference type="PANTHER" id="PTHR42776:SF27">
    <property type="entry name" value="DIPEPTIDYL PEPTIDASE FAMILY MEMBER 6"/>
    <property type="match status" value="1"/>
</dbReference>
<evidence type="ECO:0000313" key="3">
    <source>
        <dbReference type="EMBL" id="GIO66769.1"/>
    </source>
</evidence>
<protein>
    <recommendedName>
        <fullName evidence="2">Peptidase S9 prolyl oligopeptidase catalytic domain-containing protein</fullName>
    </recommendedName>
</protein>
<dbReference type="RefSeq" id="WP_212948880.1">
    <property type="nucleotide sequence ID" value="NZ_BORW01000006.1"/>
</dbReference>